<name>D5EIS0_CORAD</name>
<evidence type="ECO:0000313" key="5">
    <source>
        <dbReference type="Proteomes" id="UP000000925"/>
    </source>
</evidence>
<dbReference type="EMBL" id="CP001998">
    <property type="protein sequence ID" value="ADE54319.1"/>
    <property type="molecule type" value="Genomic_DNA"/>
</dbReference>
<dbReference type="GO" id="GO:0004521">
    <property type="term" value="F:RNA endonuclease activity"/>
    <property type="evidence" value="ECO:0007669"/>
    <property type="project" value="TreeGrafter"/>
</dbReference>
<dbReference type="SUPFAM" id="SSF56281">
    <property type="entry name" value="Metallo-hydrolase/oxidoreductase"/>
    <property type="match status" value="1"/>
</dbReference>
<gene>
    <name evidence="4" type="ordered locus">Caka_1299</name>
</gene>
<dbReference type="KEGG" id="caa:Caka_1299"/>
<dbReference type="SMART" id="SM01027">
    <property type="entry name" value="Beta-Casp"/>
    <property type="match status" value="1"/>
</dbReference>
<evidence type="ECO:0000256" key="1">
    <source>
        <dbReference type="ARBA" id="ARBA00022801"/>
    </source>
</evidence>
<dbReference type="AlphaFoldDB" id="D5EIS0"/>
<proteinExistence type="predicted"/>
<dbReference type="InterPro" id="IPR022712">
    <property type="entry name" value="Beta_Casp"/>
</dbReference>
<sequence>MKLIDLNRSGGIGANSHFIQLGSFNILIDAGLHPKLLGREAMPDFDEIDGIDLDLIILTHCHLDHLGSLPIIAGLHPQAEVITSIPNLTLAPRMLRNSINVMKRQREEHGLLDYPLFLHRDIAALNKQMSGQRFERPEIYIKGDDKLDVILHPSGHVAGAAAVELVHEGRRVVFSGDVLFDAQRTLPGAHLPEGPIDTLVLETTRGATARCPTKTRASEVDRLVSQINEIIEGGGSCLIPVFALGRMQELIKILFESRSFGRIPRCPIFAAGLGMDLCNYFEKIRQKSNLIDFDIQMLDRLKIKALDMNFRPGRDLPKKGIYLVSSGMMVEHTPSYKLAASLLPHPNNGVCFVGYCDPDTPGGELLNTAQGDGFFFDALDYLAPVNASVHQFDLSGHATRDELADYAEHCQPRCVILTHGEQSAREWFEQELVKRRPQSRIINPQPGHLYTV</sequence>
<organism evidence="4 5">
    <name type="scientific">Coraliomargarita akajimensis (strain DSM 45221 / IAM 15411 / JCM 23193 / KCTC 12865 / 04OKA010-24)</name>
    <dbReference type="NCBI Taxonomy" id="583355"/>
    <lineage>
        <taxon>Bacteria</taxon>
        <taxon>Pseudomonadati</taxon>
        <taxon>Verrucomicrobiota</taxon>
        <taxon>Opitutia</taxon>
        <taxon>Puniceicoccales</taxon>
        <taxon>Coraliomargaritaceae</taxon>
        <taxon>Coraliomargarita</taxon>
    </lineage>
</organism>
<dbReference type="InterPro" id="IPR050698">
    <property type="entry name" value="MBL"/>
</dbReference>
<accession>D5EIS0</accession>
<evidence type="ECO:0000259" key="2">
    <source>
        <dbReference type="SMART" id="SM00849"/>
    </source>
</evidence>
<feature type="domain" description="Metallo-beta-lactamase" evidence="2">
    <location>
        <begin position="13"/>
        <end position="227"/>
    </location>
</feature>
<dbReference type="Pfam" id="PF00753">
    <property type="entry name" value="Lactamase_B"/>
    <property type="match status" value="1"/>
</dbReference>
<dbReference type="PANTHER" id="PTHR11203:SF37">
    <property type="entry name" value="INTEGRATOR COMPLEX SUBUNIT 11"/>
    <property type="match status" value="1"/>
</dbReference>
<keyword evidence="5" id="KW-1185">Reference proteome</keyword>
<evidence type="ECO:0000313" key="4">
    <source>
        <dbReference type="EMBL" id="ADE54319.1"/>
    </source>
</evidence>
<dbReference type="Pfam" id="PF07521">
    <property type="entry name" value="RMMBL"/>
    <property type="match status" value="1"/>
</dbReference>
<dbReference type="OrthoDB" id="9803916at2"/>
<keyword evidence="1" id="KW-0378">Hydrolase</keyword>
<evidence type="ECO:0000259" key="3">
    <source>
        <dbReference type="SMART" id="SM01027"/>
    </source>
</evidence>
<dbReference type="HOGENOM" id="CLU_009673_5_1_0"/>
<dbReference type="InterPro" id="IPR011108">
    <property type="entry name" value="RMMBL"/>
</dbReference>
<dbReference type="GO" id="GO:0016787">
    <property type="term" value="F:hydrolase activity"/>
    <property type="evidence" value="ECO:0007669"/>
    <property type="project" value="UniProtKB-KW"/>
</dbReference>
<dbReference type="Gene3D" id="3.40.50.10890">
    <property type="match status" value="1"/>
</dbReference>
<feature type="domain" description="Beta-Casp" evidence="3">
    <location>
        <begin position="247"/>
        <end position="365"/>
    </location>
</feature>
<dbReference type="RefSeq" id="WP_013043041.1">
    <property type="nucleotide sequence ID" value="NC_014008.1"/>
</dbReference>
<dbReference type="STRING" id="583355.Caka_1299"/>
<reference evidence="4 5" key="1">
    <citation type="journal article" date="2010" name="Stand. Genomic Sci.">
        <title>Complete genome sequence of Coraliomargarita akajimensis type strain (04OKA010-24).</title>
        <authorList>
            <person name="Mavromatis K."/>
            <person name="Abt B."/>
            <person name="Brambilla E."/>
            <person name="Lapidus A."/>
            <person name="Copeland A."/>
            <person name="Deshpande S."/>
            <person name="Nolan M."/>
            <person name="Lucas S."/>
            <person name="Tice H."/>
            <person name="Cheng J.F."/>
            <person name="Han C."/>
            <person name="Detter J.C."/>
            <person name="Woyke T."/>
            <person name="Goodwin L."/>
            <person name="Pitluck S."/>
            <person name="Held B."/>
            <person name="Brettin T."/>
            <person name="Tapia R."/>
            <person name="Ivanova N."/>
            <person name="Mikhailova N."/>
            <person name="Pati A."/>
            <person name="Liolios K."/>
            <person name="Chen A."/>
            <person name="Palaniappan K."/>
            <person name="Land M."/>
            <person name="Hauser L."/>
            <person name="Chang Y.J."/>
            <person name="Jeffries C.D."/>
            <person name="Rohde M."/>
            <person name="Goker M."/>
            <person name="Bristow J."/>
            <person name="Eisen J.A."/>
            <person name="Markowitz V."/>
            <person name="Hugenholtz P."/>
            <person name="Klenk H.P."/>
            <person name="Kyrpides N.C."/>
        </authorList>
    </citation>
    <scope>NUCLEOTIDE SEQUENCE [LARGE SCALE GENOMIC DNA]</scope>
    <source>
        <strain evidence="5">DSM 45221 / IAM 15411 / JCM 23193 / KCTC 12865</strain>
    </source>
</reference>
<dbReference type="Pfam" id="PF10996">
    <property type="entry name" value="Beta-Casp"/>
    <property type="match status" value="1"/>
</dbReference>
<dbReference type="InterPro" id="IPR036866">
    <property type="entry name" value="RibonucZ/Hydroxyglut_hydro"/>
</dbReference>
<dbReference type="InterPro" id="IPR001279">
    <property type="entry name" value="Metallo-B-lactamas"/>
</dbReference>
<dbReference type="SMART" id="SM00849">
    <property type="entry name" value="Lactamase_B"/>
    <property type="match status" value="1"/>
</dbReference>
<dbReference type="eggNOG" id="COG1236">
    <property type="taxonomic scope" value="Bacteria"/>
</dbReference>
<dbReference type="Proteomes" id="UP000000925">
    <property type="component" value="Chromosome"/>
</dbReference>
<dbReference type="Gene3D" id="3.60.15.10">
    <property type="entry name" value="Ribonuclease Z/Hydroxyacylglutathione hydrolase-like"/>
    <property type="match status" value="1"/>
</dbReference>
<dbReference type="PANTHER" id="PTHR11203">
    <property type="entry name" value="CLEAVAGE AND POLYADENYLATION SPECIFICITY FACTOR FAMILY MEMBER"/>
    <property type="match status" value="1"/>
</dbReference>
<protein>
    <submittedName>
        <fullName evidence="4">RNA-metabolising metallo-beta-lactamase</fullName>
    </submittedName>
</protein>